<accession>A0A933W294</accession>
<comment type="caution">
    <text evidence="1">The sequence shown here is derived from an EMBL/GenBank/DDBJ whole genome shotgun (WGS) entry which is preliminary data.</text>
</comment>
<proteinExistence type="predicted"/>
<reference evidence="1" key="1">
    <citation type="submission" date="2020-07" db="EMBL/GenBank/DDBJ databases">
        <title>Huge and variable diversity of episymbiotic CPR bacteria and DPANN archaea in groundwater ecosystems.</title>
        <authorList>
            <person name="He C.Y."/>
            <person name="Keren R."/>
            <person name="Whittaker M."/>
            <person name="Farag I.F."/>
            <person name="Doudna J."/>
            <person name="Cate J.H.D."/>
            <person name="Banfield J.F."/>
        </authorList>
    </citation>
    <scope>NUCLEOTIDE SEQUENCE</scope>
    <source>
        <strain evidence="1">NC_groundwater_1813_Pr3_B-0.1um_71_17</strain>
    </source>
</reference>
<dbReference type="EMBL" id="JACRIW010000031">
    <property type="protein sequence ID" value="MBI5168613.1"/>
    <property type="molecule type" value="Genomic_DNA"/>
</dbReference>
<gene>
    <name evidence="1" type="ORF">HZA61_03905</name>
</gene>
<protein>
    <submittedName>
        <fullName evidence="1">Uncharacterized protein</fullName>
    </submittedName>
</protein>
<dbReference type="AlphaFoldDB" id="A0A933W294"/>
<evidence type="ECO:0000313" key="2">
    <source>
        <dbReference type="Proteomes" id="UP000696931"/>
    </source>
</evidence>
<name>A0A933W294_UNCEI</name>
<evidence type="ECO:0000313" key="1">
    <source>
        <dbReference type="EMBL" id="MBI5168613.1"/>
    </source>
</evidence>
<sequence>MKPLDQAFGQDWTWSRPRVGRRRWELLSGGEVVATLEARTLLGSRMAAVTAAGEREIRHEGWLRGRIRMSDGAGATIATFEPGWFGGGRIVFPNGGELLWKRVDFWGRRWAFRDADGHEQVVFVRKPSWFRATTQVEVSDAGRLRPELADLVLAGFYLLLIMQRQAHAAH</sequence>
<organism evidence="1 2">
    <name type="scientific">Eiseniibacteriota bacterium</name>
    <dbReference type="NCBI Taxonomy" id="2212470"/>
    <lineage>
        <taxon>Bacteria</taxon>
        <taxon>Candidatus Eiseniibacteriota</taxon>
    </lineage>
</organism>
<dbReference type="Proteomes" id="UP000696931">
    <property type="component" value="Unassembled WGS sequence"/>
</dbReference>